<gene>
    <name evidence="1" type="ORF">AAFC00_005175</name>
</gene>
<dbReference type="GeneID" id="95978874"/>
<evidence type="ECO:0000313" key="1">
    <source>
        <dbReference type="EMBL" id="KAL1306480.1"/>
    </source>
</evidence>
<name>A0ABR3PK12_9PEZI</name>
<protein>
    <submittedName>
        <fullName evidence="1">Uncharacterized protein</fullName>
    </submittedName>
</protein>
<sequence length="114" mass="12869">MTTARPHLWQEALDALGEKDRSVIPGNFAKPEELLVEVSRYSSESKGKSIKLPNEEAFFVRDALEKVARWVKKFIEVGDAAVQYDLGHAALPWAAIRLVLQVRGLHKDLMLIIM</sequence>
<evidence type="ECO:0000313" key="2">
    <source>
        <dbReference type="Proteomes" id="UP001562354"/>
    </source>
</evidence>
<comment type="caution">
    <text evidence="1">The sequence shown here is derived from an EMBL/GenBank/DDBJ whole genome shotgun (WGS) entry which is preliminary data.</text>
</comment>
<dbReference type="RefSeq" id="XP_069202752.1">
    <property type="nucleotide sequence ID" value="XM_069348606.1"/>
</dbReference>
<reference evidence="1 2" key="1">
    <citation type="submission" date="2024-07" db="EMBL/GenBank/DDBJ databases">
        <title>Draft sequence of the Neodothiora populina.</title>
        <authorList>
            <person name="Drown D.D."/>
            <person name="Schuette U.S."/>
            <person name="Buechlein A.B."/>
            <person name="Rusch D.R."/>
            <person name="Winton L.W."/>
            <person name="Adams G.A."/>
        </authorList>
    </citation>
    <scope>NUCLEOTIDE SEQUENCE [LARGE SCALE GENOMIC DNA]</scope>
    <source>
        <strain evidence="1 2">CPC 39397</strain>
    </source>
</reference>
<accession>A0ABR3PK12</accession>
<keyword evidence="2" id="KW-1185">Reference proteome</keyword>
<proteinExistence type="predicted"/>
<dbReference type="Proteomes" id="UP001562354">
    <property type="component" value="Unassembled WGS sequence"/>
</dbReference>
<dbReference type="EMBL" id="JBFMKM010000004">
    <property type="protein sequence ID" value="KAL1306480.1"/>
    <property type="molecule type" value="Genomic_DNA"/>
</dbReference>
<organism evidence="1 2">
    <name type="scientific">Neodothiora populina</name>
    <dbReference type="NCBI Taxonomy" id="2781224"/>
    <lineage>
        <taxon>Eukaryota</taxon>
        <taxon>Fungi</taxon>
        <taxon>Dikarya</taxon>
        <taxon>Ascomycota</taxon>
        <taxon>Pezizomycotina</taxon>
        <taxon>Dothideomycetes</taxon>
        <taxon>Dothideomycetidae</taxon>
        <taxon>Dothideales</taxon>
        <taxon>Dothioraceae</taxon>
        <taxon>Neodothiora</taxon>
    </lineage>
</organism>